<dbReference type="FunFam" id="1.20.1560.10:FF:000011">
    <property type="entry name" value="Multidrug ABC transporter ATP-binding protein"/>
    <property type="match status" value="1"/>
</dbReference>
<dbReference type="GO" id="GO:0015421">
    <property type="term" value="F:ABC-type oligopeptide transporter activity"/>
    <property type="evidence" value="ECO:0007669"/>
    <property type="project" value="TreeGrafter"/>
</dbReference>
<keyword evidence="4 10" id="KW-0812">Transmembrane</keyword>
<dbReference type="GO" id="GO:0005886">
    <property type="term" value="C:plasma membrane"/>
    <property type="evidence" value="ECO:0007669"/>
    <property type="project" value="UniProtKB-SubCell"/>
</dbReference>
<evidence type="ECO:0000256" key="3">
    <source>
        <dbReference type="ARBA" id="ARBA00022475"/>
    </source>
</evidence>
<feature type="region of interest" description="Disordered" evidence="9">
    <location>
        <begin position="609"/>
        <end position="628"/>
    </location>
</feature>
<evidence type="ECO:0000256" key="5">
    <source>
        <dbReference type="ARBA" id="ARBA00022741"/>
    </source>
</evidence>
<keyword evidence="5" id="KW-0547">Nucleotide-binding</keyword>
<evidence type="ECO:0000256" key="9">
    <source>
        <dbReference type="SAM" id="MobiDB-lite"/>
    </source>
</evidence>
<feature type="transmembrane region" description="Helical" evidence="10">
    <location>
        <begin position="55"/>
        <end position="72"/>
    </location>
</feature>
<evidence type="ECO:0000259" key="11">
    <source>
        <dbReference type="PROSITE" id="PS50893"/>
    </source>
</evidence>
<evidence type="ECO:0000313" key="14">
    <source>
        <dbReference type="Proteomes" id="UP000320184"/>
    </source>
</evidence>
<dbReference type="Proteomes" id="UP000320184">
    <property type="component" value="Unassembled WGS sequence"/>
</dbReference>
<dbReference type="EMBL" id="VBOT01000121">
    <property type="protein sequence ID" value="TMQ49558.1"/>
    <property type="molecule type" value="Genomic_DNA"/>
</dbReference>
<feature type="region of interest" description="Disordered" evidence="9">
    <location>
        <begin position="317"/>
        <end position="359"/>
    </location>
</feature>
<reference evidence="13 14" key="1">
    <citation type="journal article" date="2019" name="Nat. Microbiol.">
        <title>Mediterranean grassland soil C-N compound turnover is dependent on rainfall and depth, and is mediated by genomically divergent microorganisms.</title>
        <authorList>
            <person name="Diamond S."/>
            <person name="Andeer P.F."/>
            <person name="Li Z."/>
            <person name="Crits-Christoph A."/>
            <person name="Burstein D."/>
            <person name="Anantharaman K."/>
            <person name="Lane K.R."/>
            <person name="Thomas B.C."/>
            <person name="Pan C."/>
            <person name="Northen T.R."/>
            <person name="Banfield J.F."/>
        </authorList>
    </citation>
    <scope>NUCLEOTIDE SEQUENCE [LARGE SCALE GENOMIC DNA]</scope>
    <source>
        <strain evidence="13">WS_3</strain>
    </source>
</reference>
<keyword evidence="2" id="KW-0813">Transport</keyword>
<keyword evidence="6 13" id="KW-0067">ATP-binding</keyword>
<keyword evidence="3" id="KW-1003">Cell membrane</keyword>
<feature type="domain" description="ABC transmembrane type-1" evidence="12">
    <location>
        <begin position="16"/>
        <end position="298"/>
    </location>
</feature>
<dbReference type="SUPFAM" id="SSF90123">
    <property type="entry name" value="ABC transporter transmembrane region"/>
    <property type="match status" value="1"/>
</dbReference>
<dbReference type="SMART" id="SM00382">
    <property type="entry name" value="AAA"/>
    <property type="match status" value="1"/>
</dbReference>
<feature type="compositionally biased region" description="Basic and acidic residues" evidence="9">
    <location>
        <begin position="350"/>
        <end position="359"/>
    </location>
</feature>
<dbReference type="InterPro" id="IPR039421">
    <property type="entry name" value="Type_1_exporter"/>
</dbReference>
<name>A0A538SDV0_UNCEI</name>
<dbReference type="CDD" id="cd18544">
    <property type="entry name" value="ABC_6TM_TmrA_like"/>
    <property type="match status" value="1"/>
</dbReference>
<dbReference type="AlphaFoldDB" id="A0A538SDV0"/>
<evidence type="ECO:0000256" key="4">
    <source>
        <dbReference type="ARBA" id="ARBA00022692"/>
    </source>
</evidence>
<dbReference type="InterPro" id="IPR003439">
    <property type="entry name" value="ABC_transporter-like_ATP-bd"/>
</dbReference>
<dbReference type="SUPFAM" id="SSF52540">
    <property type="entry name" value="P-loop containing nucleoside triphosphate hydrolases"/>
    <property type="match status" value="1"/>
</dbReference>
<feature type="domain" description="ABC transporter" evidence="11">
    <location>
        <begin position="365"/>
        <end position="599"/>
    </location>
</feature>
<dbReference type="Pfam" id="PF00664">
    <property type="entry name" value="ABC_membrane"/>
    <property type="match status" value="1"/>
</dbReference>
<dbReference type="InterPro" id="IPR027417">
    <property type="entry name" value="P-loop_NTPase"/>
</dbReference>
<dbReference type="PROSITE" id="PS50893">
    <property type="entry name" value="ABC_TRANSPORTER_2"/>
    <property type="match status" value="1"/>
</dbReference>
<feature type="transmembrane region" description="Helical" evidence="10">
    <location>
        <begin position="234"/>
        <end position="256"/>
    </location>
</feature>
<dbReference type="Gene3D" id="1.20.1560.10">
    <property type="entry name" value="ABC transporter type 1, transmembrane domain"/>
    <property type="match status" value="1"/>
</dbReference>
<dbReference type="PROSITE" id="PS50929">
    <property type="entry name" value="ABC_TM1F"/>
    <property type="match status" value="1"/>
</dbReference>
<feature type="transmembrane region" description="Helical" evidence="10">
    <location>
        <begin position="155"/>
        <end position="173"/>
    </location>
</feature>
<evidence type="ECO:0000256" key="2">
    <source>
        <dbReference type="ARBA" id="ARBA00022448"/>
    </source>
</evidence>
<dbReference type="Gene3D" id="3.40.50.300">
    <property type="entry name" value="P-loop containing nucleotide triphosphate hydrolases"/>
    <property type="match status" value="1"/>
</dbReference>
<proteinExistence type="predicted"/>
<dbReference type="InterPro" id="IPR003593">
    <property type="entry name" value="AAA+_ATPase"/>
</dbReference>
<feature type="transmembrane region" description="Helical" evidence="10">
    <location>
        <begin position="12"/>
        <end position="35"/>
    </location>
</feature>
<protein>
    <submittedName>
        <fullName evidence="13">ABC transporter ATP-binding protein</fullName>
    </submittedName>
</protein>
<comment type="caution">
    <text evidence="13">The sequence shown here is derived from an EMBL/GenBank/DDBJ whole genome shotgun (WGS) entry which is preliminary data.</text>
</comment>
<keyword evidence="8 10" id="KW-0472">Membrane</keyword>
<evidence type="ECO:0000256" key="7">
    <source>
        <dbReference type="ARBA" id="ARBA00022989"/>
    </source>
</evidence>
<evidence type="ECO:0000256" key="1">
    <source>
        <dbReference type="ARBA" id="ARBA00004651"/>
    </source>
</evidence>
<sequence length="640" mass="70840">MRRLLAYLKPYRWQVVFAVVVVLGDALVGLAGPYLTKEAIDNGIRHRDLAFLDHVAVLYLCVLAIGFGLGYLENQIMQRVGQHIMLDLRLALFRHLQRLPISFYDRTPIGRLMTRVTNDVDVLNELFTAGVVATVGDVFALVGIVVAMIHLNVELLAVAFSVLPLIFLVTLTFRSRVRRSFRDIRTRLARLNAFLNENLTGMGTVQILNREPRNLEEFRSINAGHRDANLQATFYNAVFFPALELVGALAVSLIVWYGGRQVMWTGITLGTLVAFIQYTQRFFRPISDLSEKYNILQQAMASSERIFDLLDTPVDPAAPVEEPGHPAPPAAARPHAPADPPSSLAPLRAETPRRDGASGRLEGRVEVDRVWFAYRGEDWVLRDVSLVVEPGEKVALVGATGSGKTTIASLLLRFYEPQRGVIRVDGRPLAEWDAGDLRRRIGLVLQDVFLFSGTVESNLRLGDPGLSRAALERAAREVHAHDFIMRLPGGYDAVVRERGATLSGGQKQLLAFARALARDPEVLILDEATSSVDTHTEGLIQAALERLMRGRTSFVIAHRLSTIQHANRIVVLHHGRVRETGTHAELLALGGIYTRLYQLQYLGGRSLGERRAPSGRVEPEVSPTEPASNAAVLDSRLNLA</sequence>
<dbReference type="Pfam" id="PF00005">
    <property type="entry name" value="ABC_tran"/>
    <property type="match status" value="1"/>
</dbReference>
<feature type="compositionally biased region" description="Low complexity" evidence="9">
    <location>
        <begin position="332"/>
        <end position="349"/>
    </location>
</feature>
<dbReference type="PANTHER" id="PTHR43394">
    <property type="entry name" value="ATP-DEPENDENT PERMEASE MDL1, MITOCHONDRIAL"/>
    <property type="match status" value="1"/>
</dbReference>
<dbReference type="FunFam" id="3.40.50.300:FF:000287">
    <property type="entry name" value="Multidrug ABC transporter ATP-binding protein"/>
    <property type="match status" value="1"/>
</dbReference>
<dbReference type="InterPro" id="IPR017871">
    <property type="entry name" value="ABC_transporter-like_CS"/>
</dbReference>
<organism evidence="13 14">
    <name type="scientific">Eiseniibacteriota bacterium</name>
    <dbReference type="NCBI Taxonomy" id="2212470"/>
    <lineage>
        <taxon>Bacteria</taxon>
        <taxon>Candidatus Eiseniibacteriota</taxon>
    </lineage>
</organism>
<feature type="transmembrane region" description="Helical" evidence="10">
    <location>
        <begin position="126"/>
        <end position="149"/>
    </location>
</feature>
<comment type="subcellular location">
    <subcellularLocation>
        <location evidence="1">Cell membrane</location>
        <topology evidence="1">Multi-pass membrane protein</topology>
    </subcellularLocation>
</comment>
<keyword evidence="7 10" id="KW-1133">Transmembrane helix</keyword>
<evidence type="ECO:0000313" key="13">
    <source>
        <dbReference type="EMBL" id="TMQ49558.1"/>
    </source>
</evidence>
<dbReference type="GO" id="GO:0005524">
    <property type="term" value="F:ATP binding"/>
    <property type="evidence" value="ECO:0007669"/>
    <property type="project" value="UniProtKB-KW"/>
</dbReference>
<dbReference type="PROSITE" id="PS00211">
    <property type="entry name" value="ABC_TRANSPORTER_1"/>
    <property type="match status" value="1"/>
</dbReference>
<dbReference type="InterPro" id="IPR011527">
    <property type="entry name" value="ABC1_TM_dom"/>
</dbReference>
<dbReference type="InterPro" id="IPR036640">
    <property type="entry name" value="ABC1_TM_sf"/>
</dbReference>
<gene>
    <name evidence="13" type="ORF">E6K73_09765</name>
</gene>
<dbReference type="PANTHER" id="PTHR43394:SF1">
    <property type="entry name" value="ATP-BINDING CASSETTE SUB-FAMILY B MEMBER 10, MITOCHONDRIAL"/>
    <property type="match status" value="1"/>
</dbReference>
<evidence type="ECO:0000256" key="6">
    <source>
        <dbReference type="ARBA" id="ARBA00022840"/>
    </source>
</evidence>
<dbReference type="GO" id="GO:0016887">
    <property type="term" value="F:ATP hydrolysis activity"/>
    <property type="evidence" value="ECO:0007669"/>
    <property type="project" value="InterPro"/>
</dbReference>
<evidence type="ECO:0000259" key="12">
    <source>
        <dbReference type="PROSITE" id="PS50929"/>
    </source>
</evidence>
<evidence type="ECO:0000256" key="10">
    <source>
        <dbReference type="SAM" id="Phobius"/>
    </source>
</evidence>
<evidence type="ECO:0000256" key="8">
    <source>
        <dbReference type="ARBA" id="ARBA00023136"/>
    </source>
</evidence>
<accession>A0A538SDV0</accession>